<keyword evidence="2" id="KW-1185">Reference proteome</keyword>
<gene>
    <name evidence="1" type="ORF">ACFQ33_03055</name>
</gene>
<dbReference type="Proteomes" id="UP001597173">
    <property type="component" value="Unassembled WGS sequence"/>
</dbReference>
<evidence type="ECO:0000313" key="2">
    <source>
        <dbReference type="Proteomes" id="UP001597173"/>
    </source>
</evidence>
<proteinExistence type="predicted"/>
<dbReference type="PROSITE" id="PS51257">
    <property type="entry name" value="PROKAR_LIPOPROTEIN"/>
    <property type="match status" value="1"/>
</dbReference>
<evidence type="ECO:0008006" key="3">
    <source>
        <dbReference type="Google" id="ProtNLM"/>
    </source>
</evidence>
<comment type="caution">
    <text evidence="1">The sequence shown here is derived from an EMBL/GenBank/DDBJ whole genome shotgun (WGS) entry which is preliminary data.</text>
</comment>
<name>A0ABW3YT85_MYCRA</name>
<organism evidence="1 2">
    <name type="scientific">Mycoplana ramosa</name>
    <name type="common">Mycoplana bullata</name>
    <dbReference type="NCBI Taxonomy" id="40837"/>
    <lineage>
        <taxon>Bacteria</taxon>
        <taxon>Pseudomonadati</taxon>
        <taxon>Pseudomonadota</taxon>
        <taxon>Alphaproteobacteria</taxon>
        <taxon>Hyphomicrobiales</taxon>
        <taxon>Rhizobiaceae</taxon>
        <taxon>Mycoplana</taxon>
    </lineage>
</organism>
<dbReference type="RefSeq" id="WP_374840174.1">
    <property type="nucleotide sequence ID" value="NZ_JBHEEW010000013.1"/>
</dbReference>
<dbReference type="EMBL" id="JBHTNF010000001">
    <property type="protein sequence ID" value="MFD1326871.1"/>
    <property type="molecule type" value="Genomic_DNA"/>
</dbReference>
<protein>
    <recommendedName>
        <fullName evidence="3">SHOCT domain-containing protein</fullName>
    </recommendedName>
</protein>
<evidence type="ECO:0000313" key="1">
    <source>
        <dbReference type="EMBL" id="MFD1326871.1"/>
    </source>
</evidence>
<accession>A0ABW3YT85</accession>
<sequence length="111" mass="11447">MAFDFRQVGAAIVLGGVAVLGGCAATSPQVASEVNVGADRTSDFPDITAPVHAATAQMSNDEAASISARMNGLAAQRRAGTISESDYRKQMLELQALAANHGADTLKDIEN</sequence>
<reference evidence="2" key="1">
    <citation type="journal article" date="2019" name="Int. J. Syst. Evol. Microbiol.">
        <title>The Global Catalogue of Microorganisms (GCM) 10K type strain sequencing project: providing services to taxonomists for standard genome sequencing and annotation.</title>
        <authorList>
            <consortium name="The Broad Institute Genomics Platform"/>
            <consortium name="The Broad Institute Genome Sequencing Center for Infectious Disease"/>
            <person name="Wu L."/>
            <person name="Ma J."/>
        </authorList>
    </citation>
    <scope>NUCLEOTIDE SEQUENCE [LARGE SCALE GENOMIC DNA]</scope>
    <source>
        <strain evidence="2">CCUG 55609</strain>
    </source>
</reference>